<gene>
    <name evidence="1" type="ORF">LCGC14_0082820</name>
</gene>
<comment type="caution">
    <text evidence="1">The sequence shown here is derived from an EMBL/GenBank/DDBJ whole genome shotgun (WGS) entry which is preliminary data.</text>
</comment>
<dbReference type="EMBL" id="LAZR01000021">
    <property type="protein sequence ID" value="KKO04970.1"/>
    <property type="molecule type" value="Genomic_DNA"/>
</dbReference>
<dbReference type="Gene3D" id="3.40.1420.30">
    <property type="match status" value="1"/>
</dbReference>
<dbReference type="AlphaFoldDB" id="A0A0F9VLN2"/>
<reference evidence="1" key="1">
    <citation type="journal article" date="2015" name="Nature">
        <title>Complex archaea that bridge the gap between prokaryotes and eukaryotes.</title>
        <authorList>
            <person name="Spang A."/>
            <person name="Saw J.H."/>
            <person name="Jorgensen S.L."/>
            <person name="Zaremba-Niedzwiedzka K."/>
            <person name="Martijn J."/>
            <person name="Lind A.E."/>
            <person name="van Eijk R."/>
            <person name="Schleper C."/>
            <person name="Guy L."/>
            <person name="Ettema T.J."/>
        </authorList>
    </citation>
    <scope>NUCLEOTIDE SEQUENCE</scope>
</reference>
<organism evidence="1">
    <name type="scientific">marine sediment metagenome</name>
    <dbReference type="NCBI Taxonomy" id="412755"/>
    <lineage>
        <taxon>unclassified sequences</taxon>
        <taxon>metagenomes</taxon>
        <taxon>ecological metagenomes</taxon>
    </lineage>
</organism>
<evidence type="ECO:0000313" key="1">
    <source>
        <dbReference type="EMBL" id="KKO04970.1"/>
    </source>
</evidence>
<proteinExistence type="predicted"/>
<protein>
    <submittedName>
        <fullName evidence="1">Uncharacterized protein</fullName>
    </submittedName>
</protein>
<sequence>MKTLFLLGALTIGGFAVNAQDALLSENGILHNQVNEISVVADDFKEISVSEVPQAVANAISTNFPTANLDKAYTNEKKQFKLILSLEDGTQGTVYADEDGNWIDM</sequence>
<accession>A0A0F9VLN2</accession>
<dbReference type="SUPFAM" id="SSF160574">
    <property type="entry name" value="BT0923-like"/>
    <property type="match status" value="1"/>
</dbReference>
<name>A0A0F9VLN2_9ZZZZ</name>